<proteinExistence type="predicted"/>
<organism evidence="1 2">
    <name type="scientific">Magnetococcus marinus (strain ATCC BAA-1437 / JCM 17883 / MC-1)</name>
    <dbReference type="NCBI Taxonomy" id="156889"/>
    <lineage>
        <taxon>Bacteria</taxon>
        <taxon>Pseudomonadati</taxon>
        <taxon>Pseudomonadota</taxon>
        <taxon>Magnetococcia</taxon>
        <taxon>Magnetococcales</taxon>
        <taxon>Magnetococcaceae</taxon>
        <taxon>Magnetococcus</taxon>
    </lineage>
</organism>
<dbReference type="Proteomes" id="UP000002586">
    <property type="component" value="Chromosome"/>
</dbReference>
<dbReference type="KEGG" id="mgm:Mmc1_1061"/>
<protein>
    <recommendedName>
        <fullName evidence="3">Haloacid dehalogenase-like hydrolase</fullName>
    </recommendedName>
</protein>
<dbReference type="OrthoDB" id="573782at2"/>
<dbReference type="SUPFAM" id="SSF56784">
    <property type="entry name" value="HAD-like"/>
    <property type="match status" value="1"/>
</dbReference>
<dbReference type="InterPro" id="IPR023214">
    <property type="entry name" value="HAD_sf"/>
</dbReference>
<dbReference type="eggNOG" id="COG0546">
    <property type="taxonomic scope" value="Bacteria"/>
</dbReference>
<accession>A0L6I6</accession>
<evidence type="ECO:0000313" key="1">
    <source>
        <dbReference type="EMBL" id="ABK43579.1"/>
    </source>
</evidence>
<evidence type="ECO:0008006" key="3">
    <source>
        <dbReference type="Google" id="ProtNLM"/>
    </source>
</evidence>
<dbReference type="EMBL" id="CP000471">
    <property type="protein sequence ID" value="ABK43579.1"/>
    <property type="molecule type" value="Genomic_DNA"/>
</dbReference>
<reference evidence="2" key="1">
    <citation type="journal article" date="2009" name="Appl. Environ. Microbiol.">
        <title>Complete genome sequence of the chemolithoautotrophic marine magnetotactic coccus strain MC-1.</title>
        <authorList>
            <person name="Schubbe S."/>
            <person name="Williams T.J."/>
            <person name="Xie G."/>
            <person name="Kiss H.E."/>
            <person name="Brettin T.S."/>
            <person name="Martinez D."/>
            <person name="Ross C.A."/>
            <person name="Schuler D."/>
            <person name="Cox B.L."/>
            <person name="Nealson K.H."/>
            <person name="Bazylinski D.A."/>
        </authorList>
    </citation>
    <scope>NUCLEOTIDE SEQUENCE [LARGE SCALE GENOMIC DNA]</scope>
    <source>
        <strain evidence="2">ATCC BAA-1437 / JCM 17883 / MC-1</strain>
    </source>
</reference>
<dbReference type="RefSeq" id="WP_011712736.1">
    <property type="nucleotide sequence ID" value="NC_008576.1"/>
</dbReference>
<dbReference type="STRING" id="156889.Mmc1_1061"/>
<keyword evidence="2" id="KW-1185">Reference proteome</keyword>
<dbReference type="InterPro" id="IPR036412">
    <property type="entry name" value="HAD-like_sf"/>
</dbReference>
<name>A0L6I6_MAGMM</name>
<reference evidence="1 2" key="2">
    <citation type="journal article" date="2012" name="Int. J. Syst. Evol. Microbiol.">
        <title>Magnetococcus marinus gen. nov., sp. nov., a marine, magnetotactic bacterium that represents a novel lineage (Magnetococcaceae fam. nov.; Magnetococcales ord. nov.) at the base of the Alphaproteobacteria.</title>
        <authorList>
            <person name="Bazylinski D.A."/>
            <person name="Williams T.J."/>
            <person name="Lefevre C.T."/>
            <person name="Berg R.J."/>
            <person name="Zhang C.L."/>
            <person name="Bowser S.S."/>
            <person name="Dean A.J."/>
            <person name="Beveridge T.J."/>
        </authorList>
    </citation>
    <scope>NUCLEOTIDE SEQUENCE [LARGE SCALE GENOMIC DNA]</scope>
    <source>
        <strain evidence="2">ATCC BAA-1437 / JCM 17883 / MC-1</strain>
    </source>
</reference>
<dbReference type="HOGENOM" id="CLU_1335399_0_0_5"/>
<dbReference type="Gene3D" id="3.40.50.1000">
    <property type="entry name" value="HAD superfamily/HAD-like"/>
    <property type="match status" value="1"/>
</dbReference>
<sequence>MRIGIDFDNTLICYDALFVQAAQPWLPAQCPAEGWHKGTIRDHIRQLPQGELTWQRLQAQVYAHRLQQAPPKAGAWLALQRFSQHQFALVIVSHKSQYARQDPQRIDLRQGALTWLTRHQFFTLPGLTPQQVYFEATRDEKIARIAQLECDFFIDDLYEVLTHPGFPATTQGVLLAPQSGGDDPAPYQHFTSWAALETALMAATAPLVSLTPMDTPLL</sequence>
<gene>
    <name evidence="1" type="ordered locus">Mmc1_1061</name>
</gene>
<evidence type="ECO:0000313" key="2">
    <source>
        <dbReference type="Proteomes" id="UP000002586"/>
    </source>
</evidence>
<dbReference type="AlphaFoldDB" id="A0L6I6"/>